<protein>
    <submittedName>
        <fullName evidence="2">Uncharacterized protein</fullName>
    </submittedName>
</protein>
<dbReference type="Proteomes" id="UP000050790">
    <property type="component" value="Unassembled WGS sequence"/>
</dbReference>
<accession>A0AA85A3G3</accession>
<dbReference type="AlphaFoldDB" id="A0AA85A3G3"/>
<organism evidence="1 2">
    <name type="scientific">Schistosoma margrebowiei</name>
    <dbReference type="NCBI Taxonomy" id="48269"/>
    <lineage>
        <taxon>Eukaryota</taxon>
        <taxon>Metazoa</taxon>
        <taxon>Spiralia</taxon>
        <taxon>Lophotrochozoa</taxon>
        <taxon>Platyhelminthes</taxon>
        <taxon>Trematoda</taxon>
        <taxon>Digenea</taxon>
        <taxon>Strigeidida</taxon>
        <taxon>Schistosomatoidea</taxon>
        <taxon>Schistosomatidae</taxon>
        <taxon>Schistosoma</taxon>
    </lineage>
</organism>
<evidence type="ECO:0000313" key="2">
    <source>
        <dbReference type="WBParaSite" id="SMRG1_61690.1"/>
    </source>
</evidence>
<sequence length="320" mass="36107">MSISLEQLRLILQHQQKMLALQQQLFETVLGRLCNQAENKKSIYHADNGAVMDISEAYPVQDSNPFIPEGERNIGNVSSSEQENIVLNAHEVVTIPNDQEPDPVDEAQSPELNETLLVLSSSGNKLQPEQNCGPRAISRESYGDWYSENNWSNTMNPIVPDVTQNHRKTELCIESIYPISNDNVPDIDFQNNAYNFDGTSHNNDGNISAESNDGQKSNLILLDDFLNDSLSANEIRNEFENNELRSKVVHHHLVIFSGFSSKYEKYGLNKVLLVIIWSHKDPTLFRGGGEFKGTHNSFFNPNLNLESSKKRGEVLYPSED</sequence>
<evidence type="ECO:0000313" key="1">
    <source>
        <dbReference type="Proteomes" id="UP000050790"/>
    </source>
</evidence>
<name>A0AA85A3G3_9TREM</name>
<proteinExistence type="predicted"/>
<dbReference type="WBParaSite" id="SMRG1_61690.1">
    <property type="protein sequence ID" value="SMRG1_61690.1"/>
    <property type="gene ID" value="SMRG1_61690"/>
</dbReference>
<reference evidence="2" key="1">
    <citation type="submission" date="2023-11" db="UniProtKB">
        <authorList>
            <consortium name="WormBaseParasite"/>
        </authorList>
    </citation>
    <scope>IDENTIFICATION</scope>
</reference>